<name>A0A1Z5J0E1_9LACO</name>
<dbReference type="OrthoDB" id="9777673at2"/>
<dbReference type="RefSeq" id="WP_098823490.1">
    <property type="nucleotide sequence ID" value="NZ_BCMJ01000001.1"/>
</dbReference>
<dbReference type="GO" id="GO:0016787">
    <property type="term" value="F:hydrolase activity"/>
    <property type="evidence" value="ECO:0007669"/>
    <property type="project" value="InterPro"/>
</dbReference>
<proteinExistence type="predicted"/>
<dbReference type="Gene3D" id="3.20.20.140">
    <property type="entry name" value="Metal-dependent hydrolases"/>
    <property type="match status" value="1"/>
</dbReference>
<dbReference type="GO" id="GO:0016831">
    <property type="term" value="F:carboxy-lyase activity"/>
    <property type="evidence" value="ECO:0007669"/>
    <property type="project" value="InterPro"/>
</dbReference>
<feature type="domain" description="Amidohydrolase-related" evidence="2">
    <location>
        <begin position="45"/>
        <end position="323"/>
    </location>
</feature>
<dbReference type="AlphaFoldDB" id="A0A1Z5J0E1"/>
<dbReference type="GO" id="GO:0005829">
    <property type="term" value="C:cytosol"/>
    <property type="evidence" value="ECO:0007669"/>
    <property type="project" value="TreeGrafter"/>
</dbReference>
<organism evidence="3 4">
    <name type="scientific">Secundilactobacillus silagincola</name>
    <dbReference type="NCBI Taxonomy" id="1714681"/>
    <lineage>
        <taxon>Bacteria</taxon>
        <taxon>Bacillati</taxon>
        <taxon>Bacillota</taxon>
        <taxon>Bacilli</taxon>
        <taxon>Lactobacillales</taxon>
        <taxon>Lactobacillaceae</taxon>
        <taxon>Secundilactobacillus</taxon>
    </lineage>
</organism>
<reference evidence="3 4" key="1">
    <citation type="submission" date="2015-11" db="EMBL/GenBank/DDBJ databases">
        <title>Draft genome sequences of new species of the genus Lactobacillus isolated from orchardgrass silage.</title>
        <authorList>
            <person name="Tohno M."/>
            <person name="Tanizawa Y."/>
            <person name="Arita M."/>
        </authorList>
    </citation>
    <scope>NUCLEOTIDE SEQUENCE [LARGE SCALE GENOMIC DNA]</scope>
    <source>
        <strain evidence="3 4">IWT5</strain>
    </source>
</reference>
<dbReference type="Proteomes" id="UP000223370">
    <property type="component" value="Unassembled WGS sequence"/>
</dbReference>
<evidence type="ECO:0000259" key="2">
    <source>
        <dbReference type="Pfam" id="PF04909"/>
    </source>
</evidence>
<sequence>MAQQHIISLEEHFITPDFETNIKTGDTPQAKAIRQIIDRCENLGDSRIAEMDAAGIDRQIISLTAPATENMAPEKAVPLAKKTNNLLGKAVLQYPERFGGFATLPTSAPKEAAAELERTVSEYGFSGALINGTSQGRYMDDPDFDPIFAKAESLNVPIYLHPGLPSKTVVDACYRGNFSEQVTAQFSSAGFGWHIETAIHVIHLILGGVFDRHPNLKLVTGHLGEGLMFAVQRLDTLLPPEISKLQHPVSYYLQNNIYYTISGYNSEPQFLELYSQVGADHILFSVDYPYVSMADTRKFVENLPIDPNSKNKIFATNAEKLLNRN</sequence>
<dbReference type="PANTHER" id="PTHR21240:SF30">
    <property type="entry name" value="AMIDOHYDROLASE-RELATED DOMAIN-CONTAINING PROTEIN-RELATED"/>
    <property type="match status" value="1"/>
</dbReference>
<dbReference type="PANTHER" id="PTHR21240">
    <property type="entry name" value="2-AMINO-3-CARBOXYLMUCONATE-6-SEMIALDEHYDE DECARBOXYLASE"/>
    <property type="match status" value="1"/>
</dbReference>
<keyword evidence="1" id="KW-0456">Lyase</keyword>
<dbReference type="EMBL" id="BCMJ01000001">
    <property type="protein sequence ID" value="GAX07514.1"/>
    <property type="molecule type" value="Genomic_DNA"/>
</dbReference>
<keyword evidence="4" id="KW-1185">Reference proteome</keyword>
<gene>
    <name evidence="3" type="ORF">IWT5_00247</name>
</gene>
<dbReference type="SUPFAM" id="SSF51556">
    <property type="entry name" value="Metallo-dependent hydrolases"/>
    <property type="match status" value="1"/>
</dbReference>
<protein>
    <submittedName>
        <fullName evidence="3">4-oxalomesaconate hydratase</fullName>
    </submittedName>
</protein>
<evidence type="ECO:0000256" key="1">
    <source>
        <dbReference type="ARBA" id="ARBA00023239"/>
    </source>
</evidence>
<accession>A0A1Z5J0E1</accession>
<dbReference type="InterPro" id="IPR032465">
    <property type="entry name" value="ACMSD"/>
</dbReference>
<comment type="caution">
    <text evidence="3">The sequence shown here is derived from an EMBL/GenBank/DDBJ whole genome shotgun (WGS) entry which is preliminary data.</text>
</comment>
<dbReference type="Pfam" id="PF04909">
    <property type="entry name" value="Amidohydro_2"/>
    <property type="match status" value="1"/>
</dbReference>
<evidence type="ECO:0000313" key="3">
    <source>
        <dbReference type="EMBL" id="GAX07514.1"/>
    </source>
</evidence>
<dbReference type="GO" id="GO:0019748">
    <property type="term" value="P:secondary metabolic process"/>
    <property type="evidence" value="ECO:0007669"/>
    <property type="project" value="TreeGrafter"/>
</dbReference>
<evidence type="ECO:0000313" key="4">
    <source>
        <dbReference type="Proteomes" id="UP000223370"/>
    </source>
</evidence>
<dbReference type="InterPro" id="IPR006680">
    <property type="entry name" value="Amidohydro-rel"/>
</dbReference>
<dbReference type="InterPro" id="IPR032466">
    <property type="entry name" value="Metal_Hydrolase"/>
</dbReference>